<dbReference type="CDD" id="cd04301">
    <property type="entry name" value="NAT_SF"/>
    <property type="match status" value="1"/>
</dbReference>
<dbReference type="InterPro" id="IPR016181">
    <property type="entry name" value="Acyl_CoA_acyltransferase"/>
</dbReference>
<dbReference type="PROSITE" id="PS51186">
    <property type="entry name" value="GNAT"/>
    <property type="match status" value="1"/>
</dbReference>
<dbReference type="Gene3D" id="3.40.630.30">
    <property type="match status" value="1"/>
</dbReference>
<name>A0AAW9JL34_CARML</name>
<protein>
    <submittedName>
        <fullName evidence="2">GNAT family N-acetyltransferase</fullName>
    </submittedName>
</protein>
<organism evidence="2 3">
    <name type="scientific">Carnobacterium maltaromaticum</name>
    <name type="common">Carnobacterium piscicola</name>
    <dbReference type="NCBI Taxonomy" id="2751"/>
    <lineage>
        <taxon>Bacteria</taxon>
        <taxon>Bacillati</taxon>
        <taxon>Bacillota</taxon>
        <taxon>Bacilli</taxon>
        <taxon>Lactobacillales</taxon>
        <taxon>Carnobacteriaceae</taxon>
        <taxon>Carnobacterium</taxon>
    </lineage>
</organism>
<dbReference type="EMBL" id="JAVBVO010000001">
    <property type="protein sequence ID" value="MDZ5757250.1"/>
    <property type="molecule type" value="Genomic_DNA"/>
</dbReference>
<evidence type="ECO:0000313" key="3">
    <source>
        <dbReference type="Proteomes" id="UP001290462"/>
    </source>
</evidence>
<feature type="domain" description="N-acetyltransferase" evidence="1">
    <location>
        <begin position="1"/>
        <end position="160"/>
    </location>
</feature>
<reference evidence="2" key="1">
    <citation type="submission" date="2023-08" db="EMBL/GenBank/DDBJ databases">
        <title>Genomic characterization of piscicolin 126 produced by Carnobacterium maltaromaticum CM22 strain isolated from salmon (Salmo salar).</title>
        <authorList>
            <person name="Gonzalez-Gragera E."/>
            <person name="Garcia-Lopez J.D."/>
            <person name="Teso-Perez C."/>
            <person name="Gimenez-Hernandez I."/>
            <person name="Peralta-Sanchez J.M."/>
            <person name="Valdivia E."/>
            <person name="Montalban-Lopez M."/>
            <person name="Martin-Platero A.M."/>
            <person name="Banos A."/>
            <person name="Martinez-Bueno M."/>
        </authorList>
    </citation>
    <scope>NUCLEOTIDE SEQUENCE</scope>
    <source>
        <strain evidence="2">CM22</strain>
    </source>
</reference>
<dbReference type="GO" id="GO:0016747">
    <property type="term" value="F:acyltransferase activity, transferring groups other than amino-acyl groups"/>
    <property type="evidence" value="ECO:0007669"/>
    <property type="project" value="InterPro"/>
</dbReference>
<evidence type="ECO:0000313" key="2">
    <source>
        <dbReference type="EMBL" id="MDZ5757250.1"/>
    </source>
</evidence>
<proteinExistence type="predicted"/>
<dbReference type="SUPFAM" id="SSF55729">
    <property type="entry name" value="Acyl-CoA N-acyltransferases (Nat)"/>
    <property type="match status" value="1"/>
</dbReference>
<dbReference type="Pfam" id="PF00583">
    <property type="entry name" value="Acetyltransf_1"/>
    <property type="match status" value="1"/>
</dbReference>
<accession>A0AAW9JL34</accession>
<gene>
    <name evidence="2" type="ORF">RAK27_01105</name>
</gene>
<dbReference type="RefSeq" id="WP_322808287.1">
    <property type="nucleotide sequence ID" value="NZ_JAVBVO010000001.1"/>
</dbReference>
<dbReference type="InterPro" id="IPR000182">
    <property type="entry name" value="GNAT_dom"/>
</dbReference>
<dbReference type="Proteomes" id="UP001290462">
    <property type="component" value="Unassembled WGS sequence"/>
</dbReference>
<comment type="caution">
    <text evidence="2">The sequence shown here is derived from an EMBL/GenBank/DDBJ whole genome shotgun (WGS) entry which is preliminary data.</text>
</comment>
<sequence>MMFKSFNEVSPTARTKVWNNGFSDYLVPINMTEAQLDNRLSSLSISEELSKVFFIDNQPAGIYLHAEGTFSDQKIAWLGGMAVDSAFRNQQVSVKMLREFERVAVERGTSILYLEAIDGNERAISIYKKFGFAPVKKVLFIESSTNFTSETDYQLKKVASLKSIGVNQSSDILWQNKTIHGYDSIGIYDQTKLIGYTVVSLQGNQLVIHQLELDSPKLQIKAALASLQKLYTPNKWIGSNLVADSPITKLLVQNGFSEKLSQHQYSKQL</sequence>
<dbReference type="AlphaFoldDB" id="A0AAW9JL34"/>
<evidence type="ECO:0000259" key="1">
    <source>
        <dbReference type="PROSITE" id="PS51186"/>
    </source>
</evidence>